<dbReference type="GO" id="GO:0019722">
    <property type="term" value="P:calcium-mediated signaling"/>
    <property type="evidence" value="ECO:0007669"/>
    <property type="project" value="InterPro"/>
</dbReference>
<comment type="similarity">
    <text evidence="1">Belongs to the RCAN family.</text>
</comment>
<proteinExistence type="inferred from homology"/>
<comment type="caution">
    <text evidence="3">The sequence shown here is derived from an EMBL/GenBank/DDBJ whole genome shotgun (WGS) entry which is preliminary data.</text>
</comment>
<protein>
    <recommendedName>
        <fullName evidence="5">Calcipressin-like protein</fullName>
    </recommendedName>
</protein>
<gene>
    <name evidence="3" type="ORF">CAUJ_LOCUS6326</name>
</gene>
<dbReference type="GO" id="GO:0007617">
    <property type="term" value="P:mating behavior"/>
    <property type="evidence" value="ECO:0007669"/>
    <property type="project" value="UniProtKB-ARBA"/>
</dbReference>
<reference evidence="3" key="1">
    <citation type="submission" date="2020-10" db="EMBL/GenBank/DDBJ databases">
        <authorList>
            <person name="Kikuchi T."/>
        </authorList>
    </citation>
    <scope>NUCLEOTIDE SEQUENCE</scope>
    <source>
        <strain evidence="3">NKZ352</strain>
    </source>
</reference>
<dbReference type="GO" id="GO:0005737">
    <property type="term" value="C:cytoplasm"/>
    <property type="evidence" value="ECO:0007669"/>
    <property type="project" value="TreeGrafter"/>
</dbReference>
<sequence>MVRVFSPLFFEARQAVVPFFSAPILLPLHNKMVVDNIENQTNGKANSPLISTVKCKDELPNSIIVTQVPEEVFTNPSDKANFSQLFTQIEENIHFDFLKSFRRVRVIFSTPENATAAKLIVQGFSFHGQQLKAFFAQRVLLSNNKLTLLSPPPLEKQFLISPPCSPPVGWEQTTEMAPVVCNFDLMARLASFALDDKYEVHNGDESTPTIVVHPCETPLDAPSAIQMPRTPRPSSDEDDVNGNE</sequence>
<dbReference type="InterPro" id="IPR012677">
    <property type="entry name" value="Nucleotide-bd_a/b_plait_sf"/>
</dbReference>
<dbReference type="GO" id="GO:0003676">
    <property type="term" value="F:nucleic acid binding"/>
    <property type="evidence" value="ECO:0007669"/>
    <property type="project" value="InterPro"/>
</dbReference>
<evidence type="ECO:0000256" key="1">
    <source>
        <dbReference type="ARBA" id="ARBA00008209"/>
    </source>
</evidence>
<organism evidence="3 4">
    <name type="scientific">Caenorhabditis auriculariae</name>
    <dbReference type="NCBI Taxonomy" id="2777116"/>
    <lineage>
        <taxon>Eukaryota</taxon>
        <taxon>Metazoa</taxon>
        <taxon>Ecdysozoa</taxon>
        <taxon>Nematoda</taxon>
        <taxon>Chromadorea</taxon>
        <taxon>Rhabditida</taxon>
        <taxon>Rhabditina</taxon>
        <taxon>Rhabditomorpha</taxon>
        <taxon>Rhabditoidea</taxon>
        <taxon>Rhabditidae</taxon>
        <taxon>Peloderinae</taxon>
        <taxon>Caenorhabditis</taxon>
    </lineage>
</organism>
<dbReference type="PANTHER" id="PTHR10300:SF14">
    <property type="entry name" value="PROTEIN SARAH"/>
    <property type="match status" value="1"/>
</dbReference>
<dbReference type="PANTHER" id="PTHR10300">
    <property type="entry name" value="CALCIPRESSIN"/>
    <property type="match status" value="1"/>
</dbReference>
<dbReference type="InterPro" id="IPR035979">
    <property type="entry name" value="RBD_domain_sf"/>
</dbReference>
<dbReference type="Gene3D" id="3.30.70.330">
    <property type="match status" value="1"/>
</dbReference>
<dbReference type="GO" id="GO:0005634">
    <property type="term" value="C:nucleus"/>
    <property type="evidence" value="ECO:0007669"/>
    <property type="project" value="TreeGrafter"/>
</dbReference>
<dbReference type="Pfam" id="PF04847">
    <property type="entry name" value="Calcipressin"/>
    <property type="match status" value="1"/>
</dbReference>
<dbReference type="InterPro" id="IPR006931">
    <property type="entry name" value="Calcipressin"/>
</dbReference>
<evidence type="ECO:0000313" key="4">
    <source>
        <dbReference type="Proteomes" id="UP000835052"/>
    </source>
</evidence>
<name>A0A8S1H4X4_9PELO</name>
<accession>A0A8S1H4X4</accession>
<dbReference type="FunFam" id="3.30.70.330:FF:000092">
    <property type="entry name" value="Calcipressin-2 isoform 2"/>
    <property type="match status" value="1"/>
</dbReference>
<dbReference type="CDD" id="cd12434">
    <property type="entry name" value="RRM_RCAN_like"/>
    <property type="match status" value="1"/>
</dbReference>
<evidence type="ECO:0000256" key="2">
    <source>
        <dbReference type="SAM" id="MobiDB-lite"/>
    </source>
</evidence>
<dbReference type="AlphaFoldDB" id="A0A8S1H4X4"/>
<feature type="region of interest" description="Disordered" evidence="2">
    <location>
        <begin position="220"/>
        <end position="244"/>
    </location>
</feature>
<dbReference type="OrthoDB" id="17212at2759"/>
<dbReference type="SUPFAM" id="SSF54928">
    <property type="entry name" value="RNA-binding domain, RBD"/>
    <property type="match status" value="1"/>
</dbReference>
<keyword evidence="4" id="KW-1185">Reference proteome</keyword>
<dbReference type="GO" id="GO:0008597">
    <property type="term" value="F:calcium-dependent protein serine/threonine phosphatase regulator activity"/>
    <property type="evidence" value="ECO:0007669"/>
    <property type="project" value="TreeGrafter"/>
</dbReference>
<dbReference type="Proteomes" id="UP000835052">
    <property type="component" value="Unassembled WGS sequence"/>
</dbReference>
<evidence type="ECO:0000313" key="3">
    <source>
        <dbReference type="EMBL" id="CAD6190407.1"/>
    </source>
</evidence>
<evidence type="ECO:0008006" key="5">
    <source>
        <dbReference type="Google" id="ProtNLM"/>
    </source>
</evidence>
<dbReference type="EMBL" id="CAJGYM010000015">
    <property type="protein sequence ID" value="CAD6190407.1"/>
    <property type="molecule type" value="Genomic_DNA"/>
</dbReference>